<dbReference type="EMBL" id="CP049228">
    <property type="protein sequence ID" value="QIH24299.1"/>
    <property type="molecule type" value="Genomic_DNA"/>
</dbReference>
<feature type="transmembrane region" description="Helical" evidence="1">
    <location>
        <begin position="76"/>
        <end position="98"/>
    </location>
</feature>
<gene>
    <name evidence="2" type="ORF">G6Z83_06405</name>
</gene>
<keyword evidence="1" id="KW-0472">Membrane</keyword>
<sequence length="105" mass="11680">MLSPIMQGCLLCVYFIVIAYSKEIYRLLRKTSGGSVPLKSKILLFMGDLFSAIVVLIAVIHPISKMDNISSIMSSFSLALVPVIFIVALIILIAIYLFTKRTNRI</sequence>
<evidence type="ECO:0000313" key="3">
    <source>
        <dbReference type="Proteomes" id="UP000501676"/>
    </source>
</evidence>
<evidence type="ECO:0000313" key="2">
    <source>
        <dbReference type="EMBL" id="QIH24299.1"/>
    </source>
</evidence>
<feature type="transmembrane region" description="Helical" evidence="1">
    <location>
        <begin position="5"/>
        <end position="21"/>
    </location>
</feature>
<dbReference type="RefSeq" id="WP_006730491.1">
    <property type="nucleotide sequence ID" value="NZ_CP049228.1"/>
</dbReference>
<reference evidence="2 3" key="1">
    <citation type="submission" date="2020-02" db="EMBL/GenBank/DDBJ databases">
        <title>Complete genome sequences of six Lactobacillus iners strains isolated from the human vagina.</title>
        <authorList>
            <person name="France M.T."/>
            <person name="Rutt L."/>
            <person name="Narina S."/>
            <person name="Arbaugh S."/>
            <person name="Humphrys M.S."/>
            <person name="Ma B."/>
            <person name="Hayward M.R."/>
            <person name="Relman D."/>
            <person name="Kwon D.S."/>
            <person name="Ravel J."/>
        </authorList>
    </citation>
    <scope>NUCLEOTIDE SEQUENCE [LARGE SCALE GENOMIC DNA]</scope>
    <source>
        <strain evidence="2 3">C0210C1</strain>
    </source>
</reference>
<name>A0A6G7BAE5_9LACO</name>
<proteinExistence type="predicted"/>
<organism evidence="2 3">
    <name type="scientific">Lactobacillus iners</name>
    <dbReference type="NCBI Taxonomy" id="147802"/>
    <lineage>
        <taxon>Bacteria</taxon>
        <taxon>Bacillati</taxon>
        <taxon>Bacillota</taxon>
        <taxon>Bacilli</taxon>
        <taxon>Lactobacillales</taxon>
        <taxon>Lactobacillaceae</taxon>
        <taxon>Lactobacillus</taxon>
    </lineage>
</organism>
<evidence type="ECO:0000256" key="1">
    <source>
        <dbReference type="SAM" id="Phobius"/>
    </source>
</evidence>
<protein>
    <submittedName>
        <fullName evidence="2">Uncharacterized protein</fullName>
    </submittedName>
</protein>
<feature type="transmembrane region" description="Helical" evidence="1">
    <location>
        <begin position="42"/>
        <end position="64"/>
    </location>
</feature>
<keyword evidence="1" id="KW-0812">Transmembrane</keyword>
<dbReference type="Proteomes" id="UP000501676">
    <property type="component" value="Chromosome"/>
</dbReference>
<accession>A0A6G7BAE5</accession>
<dbReference type="AlphaFoldDB" id="A0A6G7BAE5"/>
<keyword evidence="1" id="KW-1133">Transmembrane helix</keyword>